<sequence>MVPPPRSVLLESCLPFDIIALRVIILCIGTFPFPDFGSNRTGNQLTEYTLLPIPSHLFGHLCPVAVRPTCVIAVKPVRIMNLASTHRGTTQTPGVRIFPVPGAPSTRTVPHVKPIISDQDVDGYLCTSDRQGSVTISSHTSGASMSHPL</sequence>
<evidence type="ECO:0000313" key="1">
    <source>
        <dbReference type="EMBL" id="PWY67603.1"/>
    </source>
</evidence>
<proteinExistence type="predicted"/>
<organism evidence="1 2">
    <name type="scientific">Aspergillus sclerotioniger CBS 115572</name>
    <dbReference type="NCBI Taxonomy" id="1450535"/>
    <lineage>
        <taxon>Eukaryota</taxon>
        <taxon>Fungi</taxon>
        <taxon>Dikarya</taxon>
        <taxon>Ascomycota</taxon>
        <taxon>Pezizomycotina</taxon>
        <taxon>Eurotiomycetes</taxon>
        <taxon>Eurotiomycetidae</taxon>
        <taxon>Eurotiales</taxon>
        <taxon>Aspergillaceae</taxon>
        <taxon>Aspergillus</taxon>
        <taxon>Aspergillus subgen. Circumdati</taxon>
    </lineage>
</organism>
<gene>
    <name evidence="1" type="ORF">BO94DRAFT_306771</name>
</gene>
<dbReference type="RefSeq" id="XP_025461952.1">
    <property type="nucleotide sequence ID" value="XM_025606793.1"/>
</dbReference>
<dbReference type="Proteomes" id="UP000246702">
    <property type="component" value="Unassembled WGS sequence"/>
</dbReference>
<evidence type="ECO:0000313" key="2">
    <source>
        <dbReference type="Proteomes" id="UP000246702"/>
    </source>
</evidence>
<dbReference type="GeneID" id="37108936"/>
<dbReference type="EMBL" id="MSFK01000047">
    <property type="protein sequence ID" value="PWY67603.1"/>
    <property type="molecule type" value="Genomic_DNA"/>
</dbReference>
<dbReference type="AlphaFoldDB" id="A0A317UZW6"/>
<keyword evidence="2" id="KW-1185">Reference proteome</keyword>
<reference evidence="1 2" key="1">
    <citation type="submission" date="2016-12" db="EMBL/GenBank/DDBJ databases">
        <title>The genomes of Aspergillus section Nigri reveals drivers in fungal speciation.</title>
        <authorList>
            <consortium name="DOE Joint Genome Institute"/>
            <person name="Vesth T.C."/>
            <person name="Nybo J."/>
            <person name="Theobald S."/>
            <person name="Brandl J."/>
            <person name="Frisvad J.C."/>
            <person name="Nielsen K.F."/>
            <person name="Lyhne E.K."/>
            <person name="Kogle M.E."/>
            <person name="Kuo A."/>
            <person name="Riley R."/>
            <person name="Clum A."/>
            <person name="Nolan M."/>
            <person name="Lipzen A."/>
            <person name="Salamov A."/>
            <person name="Henrissat B."/>
            <person name="Wiebenga A."/>
            <person name="De Vries R.P."/>
            <person name="Grigoriev I.V."/>
            <person name="Mortensen U.H."/>
            <person name="Andersen M.R."/>
            <person name="Baker S.E."/>
        </authorList>
    </citation>
    <scope>NUCLEOTIDE SEQUENCE [LARGE SCALE GENOMIC DNA]</scope>
    <source>
        <strain evidence="1 2">CBS 115572</strain>
    </source>
</reference>
<accession>A0A317UZW6</accession>
<comment type="caution">
    <text evidence="1">The sequence shown here is derived from an EMBL/GenBank/DDBJ whole genome shotgun (WGS) entry which is preliminary data.</text>
</comment>
<name>A0A317UZW6_9EURO</name>
<protein>
    <submittedName>
        <fullName evidence="1">Uncharacterized protein</fullName>
    </submittedName>
</protein>